<reference evidence="2" key="1">
    <citation type="submission" date="2014-11" db="EMBL/GenBank/DDBJ databases">
        <authorList>
            <person name="Amaro Gonzalez C."/>
        </authorList>
    </citation>
    <scope>NUCLEOTIDE SEQUENCE</scope>
</reference>
<dbReference type="AlphaFoldDB" id="A0A0E9RSR7"/>
<keyword evidence="1" id="KW-0732">Signal</keyword>
<protein>
    <submittedName>
        <fullName evidence="2">Uncharacterized protein</fullName>
    </submittedName>
</protein>
<proteinExistence type="predicted"/>
<sequence>MGPIHWVHLITIVQLVLSDQKPCQFDLPHANEISTSA</sequence>
<feature type="signal peptide" evidence="1">
    <location>
        <begin position="1"/>
        <end position="18"/>
    </location>
</feature>
<name>A0A0E9RSR7_ANGAN</name>
<feature type="chain" id="PRO_5002432039" evidence="1">
    <location>
        <begin position="19"/>
        <end position="37"/>
    </location>
</feature>
<evidence type="ECO:0000313" key="2">
    <source>
        <dbReference type="EMBL" id="JAH31872.1"/>
    </source>
</evidence>
<dbReference type="EMBL" id="GBXM01076705">
    <property type="protein sequence ID" value="JAH31872.1"/>
    <property type="molecule type" value="Transcribed_RNA"/>
</dbReference>
<organism evidence="2">
    <name type="scientific">Anguilla anguilla</name>
    <name type="common">European freshwater eel</name>
    <name type="synonym">Muraena anguilla</name>
    <dbReference type="NCBI Taxonomy" id="7936"/>
    <lineage>
        <taxon>Eukaryota</taxon>
        <taxon>Metazoa</taxon>
        <taxon>Chordata</taxon>
        <taxon>Craniata</taxon>
        <taxon>Vertebrata</taxon>
        <taxon>Euteleostomi</taxon>
        <taxon>Actinopterygii</taxon>
        <taxon>Neopterygii</taxon>
        <taxon>Teleostei</taxon>
        <taxon>Anguilliformes</taxon>
        <taxon>Anguillidae</taxon>
        <taxon>Anguilla</taxon>
    </lineage>
</organism>
<accession>A0A0E9RSR7</accession>
<evidence type="ECO:0000256" key="1">
    <source>
        <dbReference type="SAM" id="SignalP"/>
    </source>
</evidence>
<reference evidence="2" key="2">
    <citation type="journal article" date="2015" name="Fish Shellfish Immunol.">
        <title>Early steps in the European eel (Anguilla anguilla)-Vibrio vulnificus interaction in the gills: Role of the RtxA13 toxin.</title>
        <authorList>
            <person name="Callol A."/>
            <person name="Pajuelo D."/>
            <person name="Ebbesson L."/>
            <person name="Teles M."/>
            <person name="MacKenzie S."/>
            <person name="Amaro C."/>
        </authorList>
    </citation>
    <scope>NUCLEOTIDE SEQUENCE</scope>
</reference>